<reference evidence="3" key="1">
    <citation type="journal article" date="2021" name="Proc. Natl. Acad. Sci. U.S.A.">
        <title>A Catalog of Tens of Thousands of Viruses from Human Metagenomes Reveals Hidden Associations with Chronic Diseases.</title>
        <authorList>
            <person name="Tisza M.J."/>
            <person name="Buck C.B."/>
        </authorList>
    </citation>
    <scope>NUCLEOTIDE SEQUENCE</scope>
    <source>
        <strain evidence="3">CtVsq1</strain>
    </source>
</reference>
<feature type="domain" description="Tail spike" evidence="1">
    <location>
        <begin position="96"/>
        <end position="299"/>
    </location>
</feature>
<dbReference type="Pfam" id="PF07902">
    <property type="entry name" value="Gp58"/>
    <property type="match status" value="1"/>
</dbReference>
<dbReference type="InterPro" id="IPR010572">
    <property type="entry name" value="Tail_dom"/>
</dbReference>
<evidence type="ECO:0000313" key="3">
    <source>
        <dbReference type="EMBL" id="DAD70325.1"/>
    </source>
</evidence>
<name>A0A8S5LJP1_9CAUD</name>
<dbReference type="InterPro" id="IPR012892">
    <property type="entry name" value="Gp58"/>
</dbReference>
<dbReference type="Pfam" id="PF06605">
    <property type="entry name" value="Prophage_tail"/>
    <property type="match status" value="1"/>
</dbReference>
<feature type="domain" description="Gp58-like" evidence="2">
    <location>
        <begin position="760"/>
        <end position="945"/>
    </location>
</feature>
<proteinExistence type="predicted"/>
<sequence length="987" mass="110152">MLTFYDEKGNGYGAQVEFTTKNAVNGERSVSGTILTNEKVLSRIDRGWSFEWDGEMYKIIYAKPKDEGRSLSVSFDAVHQFFYDFEHSNCYQLFNGSNRFDVYIEAIFKNSGYRYVIEAEAKAVRKENFGNASRLSMFKDIIKATGLEFSVTGKVVRIVKKVGTDLSTVVRKNFNMNELTLEKNIGAFITYKKGLGAWKDEENHDAGRYESEYESPLARIYGRIEGSPISDERYKDTGKLLERLKKDVDNSYSISVQLEMEDLTRAGYKYKQPRAGDYIMAINETIGFREKIRIVSYESSYDVTGRLIKHKVTCNDIGTVQKAITAEGSIMRSVSESREYAEGALSVATRALVSANGKNTNYYGAKKPEDNPRGTLHEGDLLYLTVGEETELYYWSGTEWLPKILKVDTAKIEKIVNNAQTSTNQAIAQANAKAEEALKKAGTLPDTSKLSDQIKQQILNGPDLQNKVTEGVNSVDGNVIYSKIFSKLLTQFVDKTSFESVDRMQSEQGRDLLNLSKQITAQTLEYNKLTESNKMYERILGKSETDAPDQLSRLVMSSQIFQTEVGKYSTSGGPNMLRNSRADDGLKYWTEANGRLNFTAHQFYLNGQKRMFSLRPGAFVHSPRFIVKQNTNYMLNLIAFDANTARFKIAFCKRRKGSTNDFDEMQIIFDKTGTPAFDSTRAVKKSFSFNTGAFDEGYLLFNYQGNPNGWSGLFMTELDFYEGSADRLWQPSPDDSLGPLEAVRTQVTQLAGSWSVKNISSAGDVLNSINLLANGTNRIDGRLTHITGQTVIDNAVIEDGMIANVSANKVTAGTIDAREVNLINLNAKSVTSGTFKGLTFEGGIIRGNYGNTVINLNSNVTTYNGTAKIEFMSPQNSLEFNSGGRKAFLSPTISNGTNYAAFAFGINDRGVMDPNANFTGLKIFNQYGHREVVLIGDVHIVKDSVSNNAPSKSLADLFRDINDNFKRLREFRVANGEGSPGFWDVSL</sequence>
<evidence type="ECO:0000259" key="2">
    <source>
        <dbReference type="Pfam" id="PF07902"/>
    </source>
</evidence>
<accession>A0A8S5LJP1</accession>
<dbReference type="EMBL" id="BK015863">
    <property type="protein sequence ID" value="DAD70325.1"/>
    <property type="molecule type" value="Genomic_DNA"/>
</dbReference>
<organism evidence="3">
    <name type="scientific">Siphoviridae sp. ctVsq1</name>
    <dbReference type="NCBI Taxonomy" id="2827577"/>
    <lineage>
        <taxon>Viruses</taxon>
        <taxon>Duplodnaviria</taxon>
        <taxon>Heunggongvirae</taxon>
        <taxon>Uroviricota</taxon>
        <taxon>Caudoviricetes</taxon>
    </lineage>
</organism>
<evidence type="ECO:0000259" key="1">
    <source>
        <dbReference type="Pfam" id="PF06605"/>
    </source>
</evidence>
<dbReference type="Gene3D" id="3.55.50.40">
    <property type="match status" value="1"/>
</dbReference>
<protein>
    <submittedName>
        <fullName evidence="3">Tail protein</fullName>
    </submittedName>
</protein>